<dbReference type="AlphaFoldDB" id="A0A814FUQ2"/>
<evidence type="ECO:0000313" key="7">
    <source>
        <dbReference type="EMBL" id="CAF3942251.1"/>
    </source>
</evidence>
<keyword evidence="2" id="KW-0964">Secreted</keyword>
<dbReference type="Proteomes" id="UP000663889">
    <property type="component" value="Unassembled WGS sequence"/>
</dbReference>
<accession>A0A814FUQ2</accession>
<dbReference type="Proteomes" id="UP000663882">
    <property type="component" value="Unassembled WGS sequence"/>
</dbReference>
<organism evidence="4 8">
    <name type="scientific">Rotaria sordida</name>
    <dbReference type="NCBI Taxonomy" id="392033"/>
    <lineage>
        <taxon>Eukaryota</taxon>
        <taxon>Metazoa</taxon>
        <taxon>Spiralia</taxon>
        <taxon>Gnathifera</taxon>
        <taxon>Rotifera</taxon>
        <taxon>Eurotatoria</taxon>
        <taxon>Bdelloidea</taxon>
        <taxon>Philodinida</taxon>
        <taxon>Philodinidae</taxon>
        <taxon>Rotaria</taxon>
    </lineage>
</organism>
<dbReference type="EMBL" id="CAJNOO010000674">
    <property type="protein sequence ID" value="CAF1007816.1"/>
    <property type="molecule type" value="Genomic_DNA"/>
</dbReference>
<evidence type="ECO:0000256" key="1">
    <source>
        <dbReference type="ARBA" id="ARBA00004613"/>
    </source>
</evidence>
<protein>
    <submittedName>
        <fullName evidence="4">Uncharacterized protein</fullName>
    </submittedName>
</protein>
<evidence type="ECO:0000313" key="6">
    <source>
        <dbReference type="EMBL" id="CAF3663970.1"/>
    </source>
</evidence>
<dbReference type="EMBL" id="CAJNOU010000398">
    <property type="protein sequence ID" value="CAF0985189.1"/>
    <property type="molecule type" value="Genomic_DNA"/>
</dbReference>
<dbReference type="EMBL" id="CAJOAX010005281">
    <property type="protein sequence ID" value="CAF3942251.1"/>
    <property type="molecule type" value="Genomic_DNA"/>
</dbReference>
<dbReference type="Pfam" id="PF03128">
    <property type="entry name" value="CXCXC"/>
    <property type="match status" value="1"/>
</dbReference>
<comment type="subcellular location">
    <subcellularLocation>
        <location evidence="1">Secreted</location>
    </subcellularLocation>
</comment>
<gene>
    <name evidence="6" type="ORF">FNK824_LOCUS6743</name>
    <name evidence="7" type="ORF">OTI717_LOCUS25927</name>
    <name evidence="5" type="ORF">RFH988_LOCUS14514</name>
    <name evidence="4" type="ORF">SEV965_LOCUS9968</name>
</gene>
<name>A0A814FUQ2_9BILA</name>
<comment type="caution">
    <text evidence="4">The sequence shown here is derived from an EMBL/GenBank/DDBJ whole genome shotgun (WGS) entry which is preliminary data.</text>
</comment>
<dbReference type="InterPro" id="IPR004153">
    <property type="entry name" value="CXCXC_repeat"/>
</dbReference>
<dbReference type="OrthoDB" id="10022762at2759"/>
<evidence type="ECO:0000313" key="8">
    <source>
        <dbReference type="Proteomes" id="UP000663889"/>
    </source>
</evidence>
<evidence type="ECO:0000256" key="2">
    <source>
        <dbReference type="ARBA" id="ARBA00022525"/>
    </source>
</evidence>
<dbReference type="SUPFAM" id="SSF141130">
    <property type="entry name" value="Acetamidase/Formamidase-like"/>
    <property type="match status" value="1"/>
</dbReference>
<dbReference type="Proteomes" id="UP000663874">
    <property type="component" value="Unassembled WGS sequence"/>
</dbReference>
<proteinExistence type="predicted"/>
<reference evidence="4" key="1">
    <citation type="submission" date="2021-02" db="EMBL/GenBank/DDBJ databases">
        <authorList>
            <person name="Nowell W R."/>
        </authorList>
    </citation>
    <scope>NUCLEOTIDE SEQUENCE</scope>
</reference>
<evidence type="ECO:0000313" key="4">
    <source>
        <dbReference type="EMBL" id="CAF0985189.1"/>
    </source>
</evidence>
<dbReference type="Proteomes" id="UP000663823">
    <property type="component" value="Unassembled WGS sequence"/>
</dbReference>
<evidence type="ECO:0000313" key="5">
    <source>
        <dbReference type="EMBL" id="CAF1007816.1"/>
    </source>
</evidence>
<evidence type="ECO:0000256" key="3">
    <source>
        <dbReference type="ARBA" id="ARBA00022729"/>
    </source>
</evidence>
<sequence>MGTNCTVFCFLHDEFSQAKLKLWKLDENNCQCVWFKQNQMCTLLQSFASECGVARGLNDSFSTISPHRIGGNIDMKYLTKRAKLYLVLVMDMQHKVMEKQSTQYYSVLGSVVVDIRATQVINMPNYTIGTFLSLDIFVNENQ</sequence>
<dbReference type="EMBL" id="CAJOBE010000596">
    <property type="protein sequence ID" value="CAF3663970.1"/>
    <property type="molecule type" value="Genomic_DNA"/>
</dbReference>
<keyword evidence="3" id="KW-0732">Signal</keyword>